<proteinExistence type="predicted"/>
<name>A0A318SSQ6_9RHOB</name>
<reference evidence="1 2" key="1">
    <citation type="submission" date="2018-06" db="EMBL/GenBank/DDBJ databases">
        <title>Genomic Encyclopedia of Type Strains, Phase III (KMG-III): the genomes of soil and plant-associated and newly described type strains.</title>
        <authorList>
            <person name="Whitman W."/>
        </authorList>
    </citation>
    <scope>NUCLEOTIDE SEQUENCE [LARGE SCALE GENOMIC DNA]</scope>
    <source>
        <strain evidence="1 2">CECT 9025</strain>
    </source>
</reference>
<organism evidence="1 2">
    <name type="scientific">Pseudoroseicyclus aestuarii</name>
    <dbReference type="NCBI Taxonomy" id="1795041"/>
    <lineage>
        <taxon>Bacteria</taxon>
        <taxon>Pseudomonadati</taxon>
        <taxon>Pseudomonadota</taxon>
        <taxon>Alphaproteobacteria</taxon>
        <taxon>Rhodobacterales</taxon>
        <taxon>Paracoccaceae</taxon>
        <taxon>Pseudoroseicyclus</taxon>
    </lineage>
</organism>
<accession>A0A318SSQ6</accession>
<dbReference type="AlphaFoldDB" id="A0A318SSQ6"/>
<comment type="caution">
    <text evidence="1">The sequence shown here is derived from an EMBL/GenBank/DDBJ whole genome shotgun (WGS) entry which is preliminary data.</text>
</comment>
<keyword evidence="1" id="KW-0808">Transferase</keyword>
<protein>
    <submittedName>
        <fullName evidence="1">Glycosyl transferase family 2</fullName>
    </submittedName>
</protein>
<sequence>MLDAYRLRLQRRRLQLRARRKARELRLVSGRDAPAPAGGVTVFTVFRNEYLRLPHFLDYYRALGVRHFVMVDNASTDGGGDWAARQPDVTLYATGASYRAARCGMDWMNALLRRHGCGRWCLTVDPDELLVFPFCDSRPLPALADWLDASDLRSFAAMLLDLYPRNPEDVAAYRRGEDPLRILSWFDGGNYVLQRNPGHKNPWIQGGPRARAYFAAEPWCAPALNKVPLVRWSRRSVYVSATHMMLPRGLNQTYDRDGGETACGVLLHTKMLASFTAKAGEERARRQHFAGGREYGAYAAIGLAPLWGSWSERYAGWRQLEGLGLISRGHWA</sequence>
<dbReference type="GO" id="GO:0016740">
    <property type="term" value="F:transferase activity"/>
    <property type="evidence" value="ECO:0007669"/>
    <property type="project" value="UniProtKB-KW"/>
</dbReference>
<dbReference type="EMBL" id="QJTE01000002">
    <property type="protein sequence ID" value="PYE84415.1"/>
    <property type="molecule type" value="Genomic_DNA"/>
</dbReference>
<evidence type="ECO:0000313" key="2">
    <source>
        <dbReference type="Proteomes" id="UP000248311"/>
    </source>
</evidence>
<gene>
    <name evidence="1" type="ORF">DFP88_102214</name>
</gene>
<evidence type="ECO:0000313" key="1">
    <source>
        <dbReference type="EMBL" id="PYE84415.1"/>
    </source>
</evidence>
<dbReference type="Pfam" id="PF13704">
    <property type="entry name" value="Glyco_tranf_2_4"/>
    <property type="match status" value="1"/>
</dbReference>
<dbReference type="Proteomes" id="UP000248311">
    <property type="component" value="Unassembled WGS sequence"/>
</dbReference>
<keyword evidence="2" id="KW-1185">Reference proteome</keyword>